<keyword evidence="3" id="KW-1185">Reference proteome</keyword>
<evidence type="ECO:0000313" key="3">
    <source>
        <dbReference type="Proteomes" id="UP000054321"/>
    </source>
</evidence>
<dbReference type="Pfam" id="PF14529">
    <property type="entry name" value="Exo_endo_phos_2"/>
    <property type="match status" value="1"/>
</dbReference>
<dbReference type="STRING" id="913774.A0A0C3GWV7"/>
<evidence type="ECO:0000259" key="1">
    <source>
        <dbReference type="Pfam" id="PF14529"/>
    </source>
</evidence>
<reference evidence="2 3" key="1">
    <citation type="submission" date="2014-04" db="EMBL/GenBank/DDBJ databases">
        <authorList>
            <consortium name="DOE Joint Genome Institute"/>
            <person name="Kuo A."/>
            <person name="Martino E."/>
            <person name="Perotto S."/>
            <person name="Kohler A."/>
            <person name="Nagy L.G."/>
            <person name="Floudas D."/>
            <person name="Copeland A."/>
            <person name="Barry K.W."/>
            <person name="Cichocki N."/>
            <person name="Veneault-Fourrey C."/>
            <person name="LaButti K."/>
            <person name="Lindquist E.A."/>
            <person name="Lipzen A."/>
            <person name="Lundell T."/>
            <person name="Morin E."/>
            <person name="Murat C."/>
            <person name="Sun H."/>
            <person name="Tunlid A."/>
            <person name="Henrissat B."/>
            <person name="Grigoriev I.V."/>
            <person name="Hibbett D.S."/>
            <person name="Martin F."/>
            <person name="Nordberg H.P."/>
            <person name="Cantor M.N."/>
            <person name="Hua S.X."/>
        </authorList>
    </citation>
    <scope>NUCLEOTIDE SEQUENCE [LARGE SCALE GENOMIC DNA]</scope>
    <source>
        <strain evidence="2 3">Zn</strain>
    </source>
</reference>
<dbReference type="InterPro" id="IPR036691">
    <property type="entry name" value="Endo/exonu/phosph_ase_sf"/>
</dbReference>
<reference evidence="3" key="2">
    <citation type="submission" date="2015-01" db="EMBL/GenBank/DDBJ databases">
        <title>Evolutionary Origins and Diversification of the Mycorrhizal Mutualists.</title>
        <authorList>
            <consortium name="DOE Joint Genome Institute"/>
            <consortium name="Mycorrhizal Genomics Consortium"/>
            <person name="Kohler A."/>
            <person name="Kuo A."/>
            <person name="Nagy L.G."/>
            <person name="Floudas D."/>
            <person name="Copeland A."/>
            <person name="Barry K.W."/>
            <person name="Cichocki N."/>
            <person name="Veneault-Fourrey C."/>
            <person name="LaButti K."/>
            <person name="Lindquist E.A."/>
            <person name="Lipzen A."/>
            <person name="Lundell T."/>
            <person name="Morin E."/>
            <person name="Murat C."/>
            <person name="Riley R."/>
            <person name="Ohm R."/>
            <person name="Sun H."/>
            <person name="Tunlid A."/>
            <person name="Henrissat B."/>
            <person name="Grigoriev I.V."/>
            <person name="Hibbett D.S."/>
            <person name="Martin F."/>
        </authorList>
    </citation>
    <scope>NUCLEOTIDE SEQUENCE [LARGE SCALE GENOMIC DNA]</scope>
    <source>
        <strain evidence="3">Zn</strain>
    </source>
</reference>
<name>A0A0C3GWV7_OIDMZ</name>
<sequence>MRGATRNQTQGLCHANVMLSSSLKILQVNLNRSGPATESALQTAIELRADLIVVQEPWVIRDNTRSIAHQSFTQILPLSNGLRPRTLVYLSKAFRPLVSLATTSPKDPDLLVVDIQEGSTKIQLLNVYNKADQVREGLRTLDRCLLRRHLSSNTWDQLAQESPGADQLIEWLERHNLELLNSPGTGTFFRPNLARESVLDLSFATPPVANRIQDWQVLSDLGSDHNGILFSISGTNRVWVDNPAQPTNFNTRLANWEYFTTSLQSNKAQSENQLGVLEDNTLTIALLDMAASELTDAITRAAKASTLSIKSGARSKPWWNNDLKSLRKTII</sequence>
<protein>
    <recommendedName>
        <fullName evidence="1">Endonuclease/exonuclease/phosphatase domain-containing protein</fullName>
    </recommendedName>
</protein>
<dbReference type="OrthoDB" id="3557769at2759"/>
<dbReference type="Proteomes" id="UP000054321">
    <property type="component" value="Unassembled WGS sequence"/>
</dbReference>
<evidence type="ECO:0000313" key="2">
    <source>
        <dbReference type="EMBL" id="KIM94776.1"/>
    </source>
</evidence>
<dbReference type="EMBL" id="KN832889">
    <property type="protein sequence ID" value="KIM94776.1"/>
    <property type="molecule type" value="Genomic_DNA"/>
</dbReference>
<gene>
    <name evidence="2" type="ORF">OIDMADRAFT_45689</name>
</gene>
<accession>A0A0C3GWV7</accession>
<dbReference type="Gene3D" id="3.60.10.10">
    <property type="entry name" value="Endonuclease/exonuclease/phosphatase"/>
    <property type="match status" value="1"/>
</dbReference>
<organism evidence="2 3">
    <name type="scientific">Oidiodendron maius (strain Zn)</name>
    <dbReference type="NCBI Taxonomy" id="913774"/>
    <lineage>
        <taxon>Eukaryota</taxon>
        <taxon>Fungi</taxon>
        <taxon>Dikarya</taxon>
        <taxon>Ascomycota</taxon>
        <taxon>Pezizomycotina</taxon>
        <taxon>Leotiomycetes</taxon>
        <taxon>Leotiomycetes incertae sedis</taxon>
        <taxon>Myxotrichaceae</taxon>
        <taxon>Oidiodendron</taxon>
    </lineage>
</organism>
<dbReference type="InParanoid" id="A0A0C3GWV7"/>
<dbReference type="InterPro" id="IPR005135">
    <property type="entry name" value="Endo/exonuclease/phosphatase"/>
</dbReference>
<dbReference type="SUPFAM" id="SSF56219">
    <property type="entry name" value="DNase I-like"/>
    <property type="match status" value="1"/>
</dbReference>
<dbReference type="AlphaFoldDB" id="A0A0C3GWV7"/>
<dbReference type="GO" id="GO:0003824">
    <property type="term" value="F:catalytic activity"/>
    <property type="evidence" value="ECO:0007669"/>
    <property type="project" value="InterPro"/>
</dbReference>
<proteinExistence type="predicted"/>
<dbReference type="HOGENOM" id="CLU_904766_0_0_1"/>
<feature type="domain" description="Endonuclease/exonuclease/phosphatase" evidence="1">
    <location>
        <begin position="152"/>
        <end position="228"/>
    </location>
</feature>